<evidence type="ECO:0000256" key="5">
    <source>
        <dbReference type="ARBA" id="ARBA00022632"/>
    </source>
</evidence>
<evidence type="ECO:0000313" key="18">
    <source>
        <dbReference type="EMBL" id="AYA93483.1"/>
    </source>
</evidence>
<dbReference type="GO" id="GO:0006355">
    <property type="term" value="P:regulation of DNA-templated transcription"/>
    <property type="evidence" value="ECO:0007669"/>
    <property type="project" value="UniProtKB-UniRule"/>
</dbReference>
<evidence type="ECO:0000256" key="7">
    <source>
        <dbReference type="ARBA" id="ARBA00022771"/>
    </source>
</evidence>
<evidence type="ECO:0000256" key="8">
    <source>
        <dbReference type="ARBA" id="ARBA00022833"/>
    </source>
</evidence>
<keyword evidence="12 16" id="KW-0804">Transcription</keyword>
<keyword evidence="6 16" id="KW-0479">Metal-binding</keyword>
<keyword evidence="15 16" id="KW-1119">Modulation of host cell apoptosis by virus</keyword>
<reference evidence="18" key="1">
    <citation type="journal article" date="2018" name="Nat. Med.">
        <title>Expanded skin virome in DOCK8-deficient patients.</title>
        <authorList>
            <consortium name="NISC Comparative Sequencing Program"/>
            <person name="Tirosh O."/>
            <person name="Conlan S."/>
            <person name="Deming C."/>
            <person name="Lee-Lin S.Q."/>
            <person name="Huang X."/>
            <person name="Su H.C."/>
            <person name="Freeman A.F."/>
            <person name="Segre J.A."/>
            <person name="Kong H.H."/>
        </authorList>
    </citation>
    <scope>NUCLEOTIDE SEQUENCE</scope>
    <source>
        <strain evidence="18">HPV-mSK_021</strain>
    </source>
</reference>
<evidence type="ECO:0000256" key="14">
    <source>
        <dbReference type="ARBA" id="ARBA00023280"/>
    </source>
</evidence>
<dbReference type="InterPro" id="IPR038575">
    <property type="entry name" value="E6_sf"/>
</dbReference>
<dbReference type="GO" id="GO:0039502">
    <property type="term" value="P:symbiont-mediated suppression of host type I interferon-mediated signaling pathway"/>
    <property type="evidence" value="ECO:0007669"/>
    <property type="project" value="UniProtKB-UniRule"/>
</dbReference>
<evidence type="ECO:0000256" key="15">
    <source>
        <dbReference type="ARBA" id="ARBA00023323"/>
    </source>
</evidence>
<dbReference type="GO" id="GO:0008270">
    <property type="term" value="F:zinc ion binding"/>
    <property type="evidence" value="ECO:0007669"/>
    <property type="project" value="UniProtKB-KW"/>
</dbReference>
<dbReference type="Gene3D" id="3.30.240.40">
    <property type="entry name" value="E6 early regulatory protein"/>
    <property type="match status" value="2"/>
</dbReference>
<dbReference type="Pfam" id="PF00518">
    <property type="entry name" value="E6"/>
    <property type="match status" value="1"/>
</dbReference>
<evidence type="ECO:0000256" key="11">
    <source>
        <dbReference type="ARBA" id="ARBA00023159"/>
    </source>
</evidence>
<evidence type="ECO:0000256" key="9">
    <source>
        <dbReference type="ARBA" id="ARBA00023015"/>
    </source>
</evidence>
<evidence type="ECO:0000256" key="10">
    <source>
        <dbReference type="ARBA" id="ARBA00023125"/>
    </source>
</evidence>
<accession>A0A385PKD8</accession>
<organism evidence="18">
    <name type="scientific">Human papillomavirus</name>
    <dbReference type="NCBI Taxonomy" id="10566"/>
    <lineage>
        <taxon>Viruses</taxon>
        <taxon>Monodnaviria</taxon>
        <taxon>Shotokuvirae</taxon>
        <taxon>Cossaviricota</taxon>
        <taxon>Papovaviricetes</taxon>
        <taxon>Zurhausenvirales</taxon>
        <taxon>Papillomaviridae</taxon>
    </lineage>
</organism>
<comment type="function">
    <text evidence="16">Plays a major role in the induction and maintenance of cellular transformation. E6 associates with host UBE3A/E6-AP ubiquitin-protein ligase and modulates its activity. Protects host keratinocytes from apoptosis by mediating the degradation of host BAK1. May also inhibit host immune response.</text>
</comment>
<dbReference type="InterPro" id="IPR001334">
    <property type="entry name" value="E6"/>
</dbReference>
<name>A0A385PKD8_9PAPI</name>
<comment type="similarity">
    <text evidence="1 16 17">Belongs to the papillomaviridae E6 protein family.</text>
</comment>
<keyword evidence="2 16" id="KW-0244">Early protein</keyword>
<keyword evidence="14 16" id="KW-0899">Viral immunoevasion</keyword>
<dbReference type="GO" id="GO:0042025">
    <property type="term" value="C:host cell nucleus"/>
    <property type="evidence" value="ECO:0007669"/>
    <property type="project" value="UniProtKB-SubCell"/>
</dbReference>
<dbReference type="GO" id="GO:0003677">
    <property type="term" value="F:DNA binding"/>
    <property type="evidence" value="ECO:0007669"/>
    <property type="project" value="UniProtKB-UniRule"/>
</dbReference>
<evidence type="ECO:0000256" key="17">
    <source>
        <dbReference type="RuleBase" id="RU363123"/>
    </source>
</evidence>
<dbReference type="EMBL" id="MH777169">
    <property type="protein sequence ID" value="AYA93483.1"/>
    <property type="molecule type" value="Genomic_DNA"/>
</dbReference>
<dbReference type="SUPFAM" id="SSF161229">
    <property type="entry name" value="E6 C-terminal domain-like"/>
    <property type="match status" value="2"/>
</dbReference>
<dbReference type="GO" id="GO:0006351">
    <property type="term" value="P:DNA-templated transcription"/>
    <property type="evidence" value="ECO:0007669"/>
    <property type="project" value="UniProtKB-UniRule"/>
</dbReference>
<keyword evidence="10 16" id="KW-0238">DNA-binding</keyword>
<feature type="zinc finger region" evidence="16">
    <location>
        <begin position="27"/>
        <end position="63"/>
    </location>
</feature>
<evidence type="ECO:0000256" key="1">
    <source>
        <dbReference type="ARBA" id="ARBA00006346"/>
    </source>
</evidence>
<evidence type="ECO:0000256" key="16">
    <source>
        <dbReference type="HAMAP-Rule" id="MF_04006"/>
    </source>
</evidence>
<protein>
    <recommendedName>
        <fullName evidence="16 17">Protein E6</fullName>
    </recommendedName>
</protein>
<dbReference type="GO" id="GO:0052150">
    <property type="term" value="P:symbiont-mediated perturbation of host apoptosis"/>
    <property type="evidence" value="ECO:0007669"/>
    <property type="project" value="UniProtKB-KW"/>
</dbReference>
<comment type="subcellular location">
    <subcellularLocation>
        <location evidence="16 17">Host cytoplasm</location>
    </subcellularLocation>
    <subcellularLocation>
        <location evidence="16 17">Host nucleus</location>
    </subcellularLocation>
</comment>
<evidence type="ECO:0000256" key="13">
    <source>
        <dbReference type="ARBA" id="ARBA00023200"/>
    </source>
</evidence>
<evidence type="ECO:0000256" key="3">
    <source>
        <dbReference type="ARBA" id="ARBA00022562"/>
    </source>
</evidence>
<keyword evidence="8 16" id="KW-0862">Zinc</keyword>
<sequence>MEPGRAKNLVDYCKQENLSFFDLQLYCLFCKFLIPLPDLASFYCKKLALVYRDGNAFAACTKCLRLSATFENERYYTCSVKAHLLSDLLGKPLNEIAVRCENCMSLLDYIEKYDCIYSGGYFHLVRGNWRGCCRNCCEYEG</sequence>
<keyword evidence="13 16" id="KW-1035">Host cytoplasm</keyword>
<evidence type="ECO:0000256" key="2">
    <source>
        <dbReference type="ARBA" id="ARBA00022518"/>
    </source>
</evidence>
<keyword evidence="9 16" id="KW-0805">Transcription regulation</keyword>
<comment type="subunit">
    <text evidence="16">Forms homodimers. Interacts with ubiquitin-protein ligase UBE3A/E6-AP; this interaction stimulates UBE3A ubiquitin activity. Interacts with host BAK1.</text>
</comment>
<evidence type="ECO:0000256" key="12">
    <source>
        <dbReference type="ARBA" id="ARBA00023163"/>
    </source>
</evidence>
<keyword evidence="4 16" id="KW-0945">Host-virus interaction</keyword>
<evidence type="ECO:0000256" key="6">
    <source>
        <dbReference type="ARBA" id="ARBA00022723"/>
    </source>
</evidence>
<dbReference type="GO" id="GO:0030430">
    <property type="term" value="C:host cell cytoplasm"/>
    <property type="evidence" value="ECO:0007669"/>
    <property type="project" value="UniProtKB-SubCell"/>
</dbReference>
<keyword evidence="3 16" id="KW-1048">Host nucleus</keyword>
<gene>
    <name evidence="16" type="primary">E6</name>
</gene>
<dbReference type="GO" id="GO:0052170">
    <property type="term" value="P:symbiont-mediated suppression of host innate immune response"/>
    <property type="evidence" value="ECO:0007669"/>
    <property type="project" value="UniProtKB-KW"/>
</dbReference>
<keyword evidence="11 16" id="KW-0010">Activator</keyword>
<evidence type="ECO:0000256" key="4">
    <source>
        <dbReference type="ARBA" id="ARBA00022581"/>
    </source>
</evidence>
<dbReference type="GO" id="GO:0039648">
    <property type="term" value="P:symbiont-mediated perturbation of host ubiquitin-like protein modification"/>
    <property type="evidence" value="ECO:0007669"/>
    <property type="project" value="UniProtKB-UniRule"/>
</dbReference>
<dbReference type="HAMAP" id="MF_04006">
    <property type="entry name" value="HPV_E6"/>
    <property type="match status" value="1"/>
</dbReference>
<keyword evidence="5 16" id="KW-1090">Inhibition of host innate immune response by virus</keyword>
<feature type="zinc finger region" evidence="16">
    <location>
        <begin position="100"/>
        <end position="136"/>
    </location>
</feature>
<keyword evidence="7 16" id="KW-0863">Zinc-finger</keyword>
<proteinExistence type="inferred from homology"/>
<comment type="caution">
    <text evidence="16">Lacks conserved residue(s) required for the propagation of feature annotation.</text>
</comment>